<dbReference type="GeneID" id="19465901"/>
<dbReference type="OMA" id="VWRHRIN"/>
<dbReference type="Proteomes" id="UP000016922">
    <property type="component" value="Unassembled WGS sequence"/>
</dbReference>
<dbReference type="PANTHER" id="PTHR18952">
    <property type="entry name" value="CARBONIC ANHYDRASE"/>
    <property type="match status" value="1"/>
</dbReference>
<organism evidence="3 4">
    <name type="scientific">Glarea lozoyensis (strain ATCC 20868 / MF5171)</name>
    <dbReference type="NCBI Taxonomy" id="1116229"/>
    <lineage>
        <taxon>Eukaryota</taxon>
        <taxon>Fungi</taxon>
        <taxon>Dikarya</taxon>
        <taxon>Ascomycota</taxon>
        <taxon>Pezizomycotina</taxon>
        <taxon>Leotiomycetes</taxon>
        <taxon>Helotiales</taxon>
        <taxon>Helotiaceae</taxon>
        <taxon>Glarea</taxon>
    </lineage>
</organism>
<accession>S3D7X2</accession>
<feature type="signal peptide" evidence="1">
    <location>
        <begin position="1"/>
        <end position="19"/>
    </location>
</feature>
<reference evidence="3 4" key="1">
    <citation type="journal article" date="2013" name="BMC Genomics">
        <title>Genomics-driven discovery of the pneumocandin biosynthetic gene cluster in the fungus Glarea lozoyensis.</title>
        <authorList>
            <person name="Chen L."/>
            <person name="Yue Q."/>
            <person name="Zhang X."/>
            <person name="Xiang M."/>
            <person name="Wang C."/>
            <person name="Li S."/>
            <person name="Che Y."/>
            <person name="Ortiz-Lopez F.J."/>
            <person name="Bills G.F."/>
            <person name="Liu X."/>
            <person name="An Z."/>
        </authorList>
    </citation>
    <scope>NUCLEOTIDE SEQUENCE [LARGE SCALE GENOMIC DNA]</scope>
    <source>
        <strain evidence="4">ATCC 20868 / MF5171</strain>
    </source>
</reference>
<keyword evidence="4" id="KW-1185">Reference proteome</keyword>
<sequence length="280" mass="31056">MPKMFQLVFGLFMAASTIACPEHGAGWEASALGRRATAEKDWTYDASHKWGDTNPNYTLCKTGTMQAPISLRMIDGFAETHTPTFNYTTQLSGNLFNWNYGAAFDRVSNDTISSSNSFTFDDETVYLKGWHIHAPADHSVDGIKSRAELHLVHADATGTERAVLAIRMDPGTSDSPFVAQFVSAINDTSPDVTKVPNFDSTNRVPVQTMDVSLALKEVGNFKNYWTYNGGLTSPPCREGIRFFVAGKVMMVGMKQMQEILQISAFSTRAEQMIWMHEVNV</sequence>
<dbReference type="RefSeq" id="XP_008078987.1">
    <property type="nucleotide sequence ID" value="XM_008080796.1"/>
</dbReference>
<name>S3D7X2_GLAL2</name>
<dbReference type="AlphaFoldDB" id="S3D7X2"/>
<evidence type="ECO:0000313" key="4">
    <source>
        <dbReference type="Proteomes" id="UP000016922"/>
    </source>
</evidence>
<protein>
    <submittedName>
        <fullName evidence="3">Carbonic anhydrase</fullName>
    </submittedName>
</protein>
<dbReference type="STRING" id="1116229.S3D7X2"/>
<dbReference type="PROSITE" id="PS51144">
    <property type="entry name" value="ALPHA_CA_2"/>
    <property type="match status" value="1"/>
</dbReference>
<dbReference type="Gene3D" id="3.10.200.10">
    <property type="entry name" value="Alpha carbonic anhydrase"/>
    <property type="match status" value="1"/>
</dbReference>
<dbReference type="InterPro" id="IPR041891">
    <property type="entry name" value="Alpha_CA_prokaryot-like"/>
</dbReference>
<dbReference type="SUPFAM" id="SSF51069">
    <property type="entry name" value="Carbonic anhydrase"/>
    <property type="match status" value="1"/>
</dbReference>
<feature type="domain" description="Alpha-carbonic anhydrase" evidence="2">
    <location>
        <begin position="40"/>
        <end position="280"/>
    </location>
</feature>
<dbReference type="PANTHER" id="PTHR18952:SF274">
    <property type="entry name" value="ALPHA-CARBONIC ANHYDRASE DOMAIN-CONTAINING PROTEIN"/>
    <property type="match status" value="1"/>
</dbReference>
<dbReference type="GO" id="GO:0004089">
    <property type="term" value="F:carbonate dehydratase activity"/>
    <property type="evidence" value="ECO:0007669"/>
    <property type="project" value="InterPro"/>
</dbReference>
<dbReference type="HOGENOM" id="CLU_039326_4_0_1"/>
<dbReference type="Pfam" id="PF00194">
    <property type="entry name" value="Carb_anhydrase"/>
    <property type="match status" value="1"/>
</dbReference>
<feature type="chain" id="PRO_5004508181" evidence="1">
    <location>
        <begin position="20"/>
        <end position="280"/>
    </location>
</feature>
<dbReference type="OrthoDB" id="429145at2759"/>
<dbReference type="CDD" id="cd03124">
    <property type="entry name" value="alpha_CA_prokaryotic_like"/>
    <property type="match status" value="1"/>
</dbReference>
<evidence type="ECO:0000256" key="1">
    <source>
        <dbReference type="SAM" id="SignalP"/>
    </source>
</evidence>
<gene>
    <name evidence="3" type="ORF">GLAREA_06848</name>
</gene>
<dbReference type="InterPro" id="IPR001148">
    <property type="entry name" value="CA_dom"/>
</dbReference>
<dbReference type="eggNOG" id="KOG0382">
    <property type="taxonomic scope" value="Eukaryota"/>
</dbReference>
<dbReference type="SMART" id="SM01057">
    <property type="entry name" value="Carb_anhydrase"/>
    <property type="match status" value="1"/>
</dbReference>
<proteinExistence type="predicted"/>
<evidence type="ECO:0000313" key="3">
    <source>
        <dbReference type="EMBL" id="EPE33835.1"/>
    </source>
</evidence>
<dbReference type="InterPro" id="IPR036398">
    <property type="entry name" value="CA_dom_sf"/>
</dbReference>
<dbReference type="KEGG" id="glz:GLAREA_06848"/>
<dbReference type="EMBL" id="KE145357">
    <property type="protein sequence ID" value="EPE33835.1"/>
    <property type="molecule type" value="Genomic_DNA"/>
</dbReference>
<evidence type="ECO:0000259" key="2">
    <source>
        <dbReference type="PROSITE" id="PS51144"/>
    </source>
</evidence>
<dbReference type="GO" id="GO:0008270">
    <property type="term" value="F:zinc ion binding"/>
    <property type="evidence" value="ECO:0007669"/>
    <property type="project" value="InterPro"/>
</dbReference>
<dbReference type="PROSITE" id="PS51257">
    <property type="entry name" value="PROKAR_LIPOPROTEIN"/>
    <property type="match status" value="1"/>
</dbReference>
<keyword evidence="1" id="KW-0732">Signal</keyword>
<dbReference type="InterPro" id="IPR023561">
    <property type="entry name" value="Carbonic_anhydrase_a-class"/>
</dbReference>